<dbReference type="Proteomes" id="UP000324176">
    <property type="component" value="Unassembled WGS sequence"/>
</dbReference>
<proteinExistence type="predicted"/>
<dbReference type="OrthoDB" id="8547174at2"/>
<dbReference type="InterPro" id="IPR028082">
    <property type="entry name" value="Peripla_BP_I"/>
</dbReference>
<reference evidence="2 4" key="2">
    <citation type="journal article" date="2016" name="Genome Announc.">
        <title>Genome Sequence of Nitrosomonas communis Strain Nm2, a Mesophilic Ammonia-Oxidizing Bacterium Isolated from Mediterranean Soil.</title>
        <authorList>
            <person name="Kozlowski J.A."/>
            <person name="Kits K.D."/>
            <person name="Stein L.Y."/>
        </authorList>
    </citation>
    <scope>NUCLEOTIDE SEQUENCE [LARGE SCALE GENOMIC DNA]</scope>
    <source>
        <strain evidence="2 4">Nm2</strain>
    </source>
</reference>
<dbReference type="SUPFAM" id="SSF53822">
    <property type="entry name" value="Periplasmic binding protein-like I"/>
    <property type="match status" value="1"/>
</dbReference>
<evidence type="ECO:0000313" key="2">
    <source>
        <dbReference type="EMBL" id="AKH38063.1"/>
    </source>
</evidence>
<dbReference type="AlphaFoldDB" id="A0A0F7KFW9"/>
<evidence type="ECO:0000313" key="4">
    <source>
        <dbReference type="Proteomes" id="UP000034156"/>
    </source>
</evidence>
<feature type="transmembrane region" description="Helical" evidence="1">
    <location>
        <begin position="12"/>
        <end position="34"/>
    </location>
</feature>
<evidence type="ECO:0000313" key="5">
    <source>
        <dbReference type="Proteomes" id="UP000324176"/>
    </source>
</evidence>
<dbReference type="Gene3D" id="3.40.50.2300">
    <property type="match status" value="2"/>
</dbReference>
<evidence type="ECO:0000313" key="3">
    <source>
        <dbReference type="EMBL" id="TYP88152.1"/>
    </source>
</evidence>
<protein>
    <submittedName>
        <fullName evidence="3">Branched-chain amino acid transport system substrate-binding protein</fullName>
    </submittedName>
</protein>
<dbReference type="EMBL" id="VNHT01000022">
    <property type="protein sequence ID" value="TYP88152.1"/>
    <property type="molecule type" value="Genomic_DNA"/>
</dbReference>
<name>A0A0F7KFW9_9PROT</name>
<evidence type="ECO:0000256" key="1">
    <source>
        <dbReference type="SAM" id="Phobius"/>
    </source>
</evidence>
<gene>
    <name evidence="2" type="ORF">AAW31_09935</name>
    <name evidence="3" type="ORF">BCL69_10226</name>
</gene>
<keyword evidence="4" id="KW-1185">Reference proteome</keyword>
<dbReference type="Proteomes" id="UP000034156">
    <property type="component" value="Chromosome"/>
</dbReference>
<accession>A0A0F7KFW9</accession>
<reference evidence="4" key="1">
    <citation type="submission" date="2015-05" db="EMBL/GenBank/DDBJ databases">
        <title>Draft genome of Nitrosomonas communis strain Nm2.</title>
        <authorList>
            <person name="Kozlowski J.A."/>
            <person name="Kits K.D."/>
            <person name="Stein L.Y."/>
        </authorList>
    </citation>
    <scope>NUCLEOTIDE SEQUENCE [LARGE SCALE GENOMIC DNA]</scope>
    <source>
        <strain evidence="4">Nm2</strain>
    </source>
</reference>
<dbReference type="EMBL" id="CP011451">
    <property type="protein sequence ID" value="AKH38063.1"/>
    <property type="molecule type" value="Genomic_DNA"/>
</dbReference>
<dbReference type="KEGG" id="nco:AAW31_09935"/>
<reference evidence="3 5" key="3">
    <citation type="submission" date="2019-07" db="EMBL/GenBank/DDBJ databases">
        <title>Active sludge and wastewater microbial communities from Klosterneuburg, Austria.</title>
        <authorList>
            <person name="Wagner M."/>
        </authorList>
    </citation>
    <scope>NUCLEOTIDE SEQUENCE [LARGE SCALE GENOMIC DNA]</scope>
    <source>
        <strain evidence="3 5">Nm2</strain>
    </source>
</reference>
<keyword evidence="1" id="KW-1133">Transmembrane helix</keyword>
<dbReference type="PATRIC" id="fig|44574.3.peg.2410"/>
<keyword evidence="1" id="KW-0812">Transmembrane</keyword>
<keyword evidence="1" id="KW-0472">Membrane</keyword>
<sequence length="423" mass="49305">MLDAIKGLFKRVWTIFWKWILTPLLSIIVGIAIVRPLIDNYVRPESYTIYFVGNFDNDDVNKIWKKFNQEYKDDLEIDGVKIKLRKFDGKETDAKRISEKLAKEHDTLMVIGHLYSTPTQIALPNYLQADPPIPVILAFESNPNVLPPRIPIDTFYPVFRLSPTDDKQAETAADFIISNKGKKIWVVEDASNNVYSSYLASEFIKQIHIKNESSKVILWSMDKEILSFDTVKTLGIDWIFYAGNWSNSLILIHQISEIWKNQTMPSILLSDWNVDKAFLNQEAVNMKKVFFTHTMKAEDYNKEGYGYWGKLAHQLLKQLVQNADEEFDELVSERSGPAYYIRRLVNFRDVADARNALYRVMEKSVNLEKPFDLGEQQYIFRRDGAGVKNLYHVWRVCEHEFVDFPRESWEIHGIEECDPKVSP</sequence>
<dbReference type="RefSeq" id="WP_046850129.1">
    <property type="nucleotide sequence ID" value="NZ_CP011451.1"/>
</dbReference>
<organism evidence="2 4">
    <name type="scientific">Nitrosomonas communis</name>
    <dbReference type="NCBI Taxonomy" id="44574"/>
    <lineage>
        <taxon>Bacteria</taxon>
        <taxon>Pseudomonadati</taxon>
        <taxon>Pseudomonadota</taxon>
        <taxon>Betaproteobacteria</taxon>
        <taxon>Nitrosomonadales</taxon>
        <taxon>Nitrosomonadaceae</taxon>
        <taxon>Nitrosomonas</taxon>
    </lineage>
</organism>